<sequence>MYGEWSLEDSDVREVWGYRNGLSVAAAALLLETATAFLPETGAARELARGLQTPVALAGGAGLGASLVLIHIYVAPIKRFLQALWALGFCGGLYLAATQAQPLPEYVASHPSAVWLVGPFFAAVTGVAFKEGMCYGKAECAALFFVTPALLLGHLTGLMPPEAERALLVAFTALALVFAARKYTQAVKDDIGDKSVFTFLALPPEEQERRVAELSAQASSVRARE</sequence>
<organism evidence="2 3">
    <name type="scientific">Elliptochloris bilobata</name>
    <dbReference type="NCBI Taxonomy" id="381761"/>
    <lineage>
        <taxon>Eukaryota</taxon>
        <taxon>Viridiplantae</taxon>
        <taxon>Chlorophyta</taxon>
        <taxon>core chlorophytes</taxon>
        <taxon>Trebouxiophyceae</taxon>
        <taxon>Trebouxiophyceae incertae sedis</taxon>
        <taxon>Elliptochloris clade</taxon>
        <taxon>Elliptochloris</taxon>
    </lineage>
</organism>
<proteinExistence type="predicted"/>
<feature type="transmembrane region" description="Helical" evidence="1">
    <location>
        <begin position="112"/>
        <end position="129"/>
    </location>
</feature>
<keyword evidence="1" id="KW-1133">Transmembrane helix</keyword>
<evidence type="ECO:0000256" key="1">
    <source>
        <dbReference type="SAM" id="Phobius"/>
    </source>
</evidence>
<dbReference type="Pfam" id="PF10063">
    <property type="entry name" value="DUF2301"/>
    <property type="match status" value="1"/>
</dbReference>
<dbReference type="AlphaFoldDB" id="A0AAW1SDU9"/>
<dbReference type="PANTHER" id="PTHR36716">
    <property type="entry name" value="F3H9.20 PROTEIN"/>
    <property type="match status" value="1"/>
</dbReference>
<feature type="transmembrane region" description="Helical" evidence="1">
    <location>
        <begin position="55"/>
        <end position="74"/>
    </location>
</feature>
<keyword evidence="1" id="KW-0812">Transmembrane</keyword>
<accession>A0AAW1SDU9</accession>
<reference evidence="2 3" key="1">
    <citation type="journal article" date="2024" name="Nat. Commun.">
        <title>Phylogenomics reveals the evolutionary origins of lichenization in chlorophyte algae.</title>
        <authorList>
            <person name="Puginier C."/>
            <person name="Libourel C."/>
            <person name="Otte J."/>
            <person name="Skaloud P."/>
            <person name="Haon M."/>
            <person name="Grisel S."/>
            <person name="Petersen M."/>
            <person name="Berrin J.G."/>
            <person name="Delaux P.M."/>
            <person name="Dal Grande F."/>
            <person name="Keller J."/>
        </authorList>
    </citation>
    <scope>NUCLEOTIDE SEQUENCE [LARGE SCALE GENOMIC DNA]</scope>
    <source>
        <strain evidence="2 3">SAG 245.80</strain>
    </source>
</reference>
<keyword evidence="3" id="KW-1185">Reference proteome</keyword>
<feature type="transmembrane region" description="Helical" evidence="1">
    <location>
        <begin position="166"/>
        <end position="184"/>
    </location>
</feature>
<protein>
    <submittedName>
        <fullName evidence="2">Uncharacterized protein</fullName>
    </submittedName>
</protein>
<gene>
    <name evidence="2" type="ORF">WJX81_001397</name>
</gene>
<dbReference type="InterPro" id="IPR019275">
    <property type="entry name" value="DUF2301"/>
</dbReference>
<dbReference type="EMBL" id="JALJOU010000004">
    <property type="protein sequence ID" value="KAK9843995.1"/>
    <property type="molecule type" value="Genomic_DNA"/>
</dbReference>
<evidence type="ECO:0000313" key="3">
    <source>
        <dbReference type="Proteomes" id="UP001445335"/>
    </source>
</evidence>
<keyword evidence="1" id="KW-0472">Membrane</keyword>
<comment type="caution">
    <text evidence="2">The sequence shown here is derived from an EMBL/GenBank/DDBJ whole genome shotgun (WGS) entry which is preliminary data.</text>
</comment>
<dbReference type="PANTHER" id="PTHR36716:SF2">
    <property type="entry name" value="F3H9.20 PROTEIN"/>
    <property type="match status" value="1"/>
</dbReference>
<feature type="transmembrane region" description="Helical" evidence="1">
    <location>
        <begin position="141"/>
        <end position="160"/>
    </location>
</feature>
<dbReference type="Proteomes" id="UP001445335">
    <property type="component" value="Unassembled WGS sequence"/>
</dbReference>
<evidence type="ECO:0000313" key="2">
    <source>
        <dbReference type="EMBL" id="KAK9843995.1"/>
    </source>
</evidence>
<feature type="transmembrane region" description="Helical" evidence="1">
    <location>
        <begin position="81"/>
        <end position="100"/>
    </location>
</feature>
<dbReference type="GO" id="GO:0009507">
    <property type="term" value="C:chloroplast"/>
    <property type="evidence" value="ECO:0007669"/>
    <property type="project" value="TreeGrafter"/>
</dbReference>
<name>A0AAW1SDU9_9CHLO</name>